<gene>
    <name evidence="2" type="ORF">AAV94_07735</name>
</gene>
<name>A0A0U1PZY1_9BURK</name>
<evidence type="ECO:0000256" key="1">
    <source>
        <dbReference type="SAM" id="Phobius"/>
    </source>
</evidence>
<evidence type="ECO:0000313" key="2">
    <source>
        <dbReference type="EMBL" id="KKW68036.1"/>
    </source>
</evidence>
<dbReference type="Proteomes" id="UP000050580">
    <property type="component" value="Unassembled WGS sequence"/>
</dbReference>
<feature type="transmembrane region" description="Helical" evidence="1">
    <location>
        <begin position="20"/>
        <end position="40"/>
    </location>
</feature>
<keyword evidence="3" id="KW-1185">Reference proteome</keyword>
<reference evidence="2 3" key="1">
    <citation type="submission" date="2015-05" db="EMBL/GenBank/DDBJ databases">
        <title>Draft genome sequence of Lampropedia sp. CT6, isolated from the microbial mat of a hot water spring, located at Manikaran, India.</title>
        <authorList>
            <person name="Tripathi C."/>
            <person name="Rani P."/>
            <person name="Mahato N.K."/>
            <person name="Lal R."/>
        </authorList>
    </citation>
    <scope>NUCLEOTIDE SEQUENCE [LARGE SCALE GENOMIC DNA]</scope>
    <source>
        <strain evidence="2 3">CT6</strain>
    </source>
</reference>
<evidence type="ECO:0000313" key="3">
    <source>
        <dbReference type="Proteomes" id="UP000050580"/>
    </source>
</evidence>
<proteinExistence type="predicted"/>
<keyword evidence="1" id="KW-0812">Transmembrane</keyword>
<dbReference type="AlphaFoldDB" id="A0A0U1PZY1"/>
<dbReference type="EMBL" id="LBNQ01000023">
    <property type="protein sequence ID" value="KKW68036.1"/>
    <property type="molecule type" value="Genomic_DNA"/>
</dbReference>
<accession>A0A0U1PZY1</accession>
<keyword evidence="1" id="KW-0472">Membrane</keyword>
<keyword evidence="1" id="KW-1133">Transmembrane helix</keyword>
<organism evidence="2 3">
    <name type="scientific">Lampropedia cohaerens</name>
    <dbReference type="NCBI Taxonomy" id="1610491"/>
    <lineage>
        <taxon>Bacteria</taxon>
        <taxon>Pseudomonadati</taxon>
        <taxon>Pseudomonadota</taxon>
        <taxon>Betaproteobacteria</taxon>
        <taxon>Burkholderiales</taxon>
        <taxon>Comamonadaceae</taxon>
        <taxon>Lampropedia</taxon>
    </lineage>
</organism>
<comment type="caution">
    <text evidence="2">The sequence shown here is derived from an EMBL/GenBank/DDBJ whole genome shotgun (WGS) entry which is preliminary data.</text>
</comment>
<dbReference type="STRING" id="1610491.AAV94_07735"/>
<sequence>MCFMLASQAGELPRPAGAVMVDSVFMALGTIVMVWCYMLLPRPSRKLVAVTAEHLLKDIEQMSRRPSIANERWNSMAGRQLLTLA</sequence>
<protein>
    <submittedName>
        <fullName evidence="2">Uncharacterized protein</fullName>
    </submittedName>
</protein>